<accession>A0AAJ6QQV4</accession>
<dbReference type="InterPro" id="IPR039629">
    <property type="entry name" value="R3HDM4"/>
</dbReference>
<dbReference type="InterPro" id="IPR025952">
    <property type="entry name" value="R3H-assoc_dom"/>
</dbReference>
<dbReference type="Gene3D" id="3.30.1370.50">
    <property type="entry name" value="R3H-like domain"/>
    <property type="match status" value="1"/>
</dbReference>
<dbReference type="PANTHER" id="PTHR32019">
    <property type="entry name" value="R3H DOMAIN-CONTAINING PROTEIN 4"/>
    <property type="match status" value="1"/>
</dbReference>
<dbReference type="GO" id="GO:0003676">
    <property type="term" value="F:nucleic acid binding"/>
    <property type="evidence" value="ECO:0007669"/>
    <property type="project" value="UniProtKB-UniRule"/>
</dbReference>
<feature type="domain" description="R3H" evidence="1">
    <location>
        <begin position="184"/>
        <end position="247"/>
    </location>
</feature>
<keyword evidence="2" id="KW-1185">Reference proteome</keyword>
<name>A0AAJ6QQV4_9ACAR</name>
<evidence type="ECO:0000259" key="1">
    <source>
        <dbReference type="PROSITE" id="PS51061"/>
    </source>
</evidence>
<dbReference type="PANTHER" id="PTHR32019:SF2">
    <property type="entry name" value="R3H DOMAIN-CONTAINING PROTEIN 4"/>
    <property type="match status" value="1"/>
</dbReference>
<evidence type="ECO:0000313" key="2">
    <source>
        <dbReference type="Proteomes" id="UP000694867"/>
    </source>
</evidence>
<protein>
    <submittedName>
        <fullName evidence="3">R3H domain-containing protein 4</fullName>
    </submittedName>
</protein>
<dbReference type="InterPro" id="IPR036867">
    <property type="entry name" value="R3H_dom_sf"/>
</dbReference>
<dbReference type="GeneID" id="100900722"/>
<dbReference type="InterPro" id="IPR001374">
    <property type="entry name" value="R3H_dom"/>
</dbReference>
<dbReference type="PROSITE" id="PS51061">
    <property type="entry name" value="R3H"/>
    <property type="match status" value="1"/>
</dbReference>
<dbReference type="KEGG" id="goe:100900722"/>
<sequence length="270" mass="31438">MGVIKNRKSFQDPVSIVNEDPLSDLIESGDDARLAQELSELGQATRRRRKTRRSQPLLSSCDVEGLSSRLVGHKSQRKQRRIQNDKQLRATLASDGDLDEISIYDFVQDTVSVFTLMLEEKDNIALWEAMLAAEPDDVYHERYHRDKRNGNGRSASVNGYSPEDCYSRLDGDMKRTLRRHRCPTDLLRRIENDLESFFDSSPADVYKTYMDNSFSRLLLHATCEYMNLRSRSFDHMGTRWTLVKNPHAEFKCPLIPLSKYLECRRRSKRR</sequence>
<dbReference type="Pfam" id="PF13902">
    <property type="entry name" value="R3H-assoc"/>
    <property type="match status" value="1"/>
</dbReference>
<dbReference type="SUPFAM" id="SSF82708">
    <property type="entry name" value="R3H domain"/>
    <property type="match status" value="1"/>
</dbReference>
<evidence type="ECO:0000313" key="3">
    <source>
        <dbReference type="RefSeq" id="XP_003740900.1"/>
    </source>
</evidence>
<dbReference type="RefSeq" id="XP_003740900.1">
    <property type="nucleotide sequence ID" value="XM_003740852.2"/>
</dbReference>
<gene>
    <name evidence="3" type="primary">LOC100900722</name>
</gene>
<reference evidence="3" key="1">
    <citation type="submission" date="2025-08" db="UniProtKB">
        <authorList>
            <consortium name="RefSeq"/>
        </authorList>
    </citation>
    <scope>IDENTIFICATION</scope>
</reference>
<organism evidence="2 3">
    <name type="scientific">Galendromus occidentalis</name>
    <name type="common">western predatory mite</name>
    <dbReference type="NCBI Taxonomy" id="34638"/>
    <lineage>
        <taxon>Eukaryota</taxon>
        <taxon>Metazoa</taxon>
        <taxon>Ecdysozoa</taxon>
        <taxon>Arthropoda</taxon>
        <taxon>Chelicerata</taxon>
        <taxon>Arachnida</taxon>
        <taxon>Acari</taxon>
        <taxon>Parasitiformes</taxon>
        <taxon>Mesostigmata</taxon>
        <taxon>Gamasina</taxon>
        <taxon>Phytoseioidea</taxon>
        <taxon>Phytoseiidae</taxon>
        <taxon>Typhlodrominae</taxon>
        <taxon>Galendromus</taxon>
    </lineage>
</organism>
<dbReference type="Proteomes" id="UP000694867">
    <property type="component" value="Unplaced"/>
</dbReference>
<dbReference type="AlphaFoldDB" id="A0AAJ6QQV4"/>
<proteinExistence type="predicted"/>